<protein>
    <submittedName>
        <fullName evidence="1">Uncharacterized protein</fullName>
    </submittedName>
</protein>
<proteinExistence type="predicted"/>
<reference evidence="1 2" key="1">
    <citation type="journal article" date="2015" name="Genome Biol. Evol.">
        <title>Comparative Genomics of a Bacterivorous Green Alga Reveals Evolutionary Causalities and Consequences of Phago-Mixotrophic Mode of Nutrition.</title>
        <authorList>
            <person name="Burns J.A."/>
            <person name="Paasch A."/>
            <person name="Narechania A."/>
            <person name="Kim E."/>
        </authorList>
    </citation>
    <scope>NUCLEOTIDE SEQUENCE [LARGE SCALE GENOMIC DNA]</scope>
    <source>
        <strain evidence="1 2">PLY_AMNH</strain>
    </source>
</reference>
<accession>A0AAE0F607</accession>
<name>A0AAE0F607_9CHLO</name>
<evidence type="ECO:0000313" key="1">
    <source>
        <dbReference type="EMBL" id="KAK3253073.1"/>
    </source>
</evidence>
<dbReference type="AlphaFoldDB" id="A0AAE0F607"/>
<keyword evidence="2" id="KW-1185">Reference proteome</keyword>
<gene>
    <name evidence="1" type="ORF">CYMTET_37664</name>
</gene>
<comment type="caution">
    <text evidence="1">The sequence shown here is derived from an EMBL/GenBank/DDBJ whole genome shotgun (WGS) entry which is preliminary data.</text>
</comment>
<dbReference type="Proteomes" id="UP001190700">
    <property type="component" value="Unassembled WGS sequence"/>
</dbReference>
<organism evidence="1 2">
    <name type="scientific">Cymbomonas tetramitiformis</name>
    <dbReference type="NCBI Taxonomy" id="36881"/>
    <lineage>
        <taxon>Eukaryota</taxon>
        <taxon>Viridiplantae</taxon>
        <taxon>Chlorophyta</taxon>
        <taxon>Pyramimonadophyceae</taxon>
        <taxon>Pyramimonadales</taxon>
        <taxon>Pyramimonadaceae</taxon>
        <taxon>Cymbomonas</taxon>
    </lineage>
</organism>
<evidence type="ECO:0000313" key="2">
    <source>
        <dbReference type="Proteomes" id="UP001190700"/>
    </source>
</evidence>
<sequence>MNRGGENQQLKEFEARRLSQHVETMNAAKHQRSKRRDRTSANLLALQGVTLAQLLEHPCDAPELGPPEACCLPWEHPEQMEDGSMAIATELKDREE</sequence>
<dbReference type="EMBL" id="LGRX02025016">
    <property type="protein sequence ID" value="KAK3253073.1"/>
    <property type="molecule type" value="Genomic_DNA"/>
</dbReference>